<protein>
    <recommendedName>
        <fullName evidence="3">ABC transporter substrate-binding protein</fullName>
    </recommendedName>
</protein>
<gene>
    <name evidence="1" type="ORF">AABB29_14125</name>
</gene>
<reference evidence="2" key="1">
    <citation type="submission" date="2024-04" db="EMBL/GenBank/DDBJ databases">
        <title>Phylogenomic analyses of a clade within the roseobacter group suggest taxonomic reassignments of species of the genera Aestuariivita, Citreicella, Loktanella, Nautella, Pelagibaca, Ruegeria, Thalassobius, Thiobacimonas and Tropicibacter, and the proposal o.</title>
        <authorList>
            <person name="Jeon C.O."/>
        </authorList>
    </citation>
    <scope>NUCLEOTIDE SEQUENCE [LARGE SCALE GENOMIC DNA]</scope>
    <source>
        <strain evidence="2">BS5-3</strain>
    </source>
</reference>
<evidence type="ECO:0000313" key="1">
    <source>
        <dbReference type="EMBL" id="WZC48017.1"/>
    </source>
</evidence>
<dbReference type="Proteomes" id="UP001440612">
    <property type="component" value="Chromosome"/>
</dbReference>
<evidence type="ECO:0000313" key="2">
    <source>
        <dbReference type="Proteomes" id="UP001440612"/>
    </source>
</evidence>
<dbReference type="EMBL" id="CP150951">
    <property type="protein sequence ID" value="WZC48017.1"/>
    <property type="molecule type" value="Genomic_DNA"/>
</dbReference>
<keyword evidence="2" id="KW-1185">Reference proteome</keyword>
<proteinExistence type="predicted"/>
<evidence type="ECO:0008006" key="3">
    <source>
        <dbReference type="Google" id="ProtNLM"/>
    </source>
</evidence>
<dbReference type="RefSeq" id="WP_341366136.1">
    <property type="nucleotide sequence ID" value="NZ_CP150951.2"/>
</dbReference>
<sequence length="115" mass="12055">MRIILMTTLALAACSNEANHLGNPLLLPVSGLSTAIGNAAYNERRGRVEVIVKSNYPAILRDLNAGGGPVLTDAMNAAEVPEADRPTRIIQLQSDIGLYAQNPGALVVALMVYGG</sequence>
<organism evidence="1 2">
    <name type="scientific">Yoonia phaeophyticola</name>
    <dbReference type="NCBI Taxonomy" id="3137369"/>
    <lineage>
        <taxon>Bacteria</taxon>
        <taxon>Pseudomonadati</taxon>
        <taxon>Pseudomonadota</taxon>
        <taxon>Alphaproteobacteria</taxon>
        <taxon>Rhodobacterales</taxon>
        <taxon>Paracoccaceae</taxon>
        <taxon>Yoonia</taxon>
    </lineage>
</organism>
<accession>A0ABZ2V0P0</accession>
<name>A0ABZ2V0P0_9RHOB</name>